<dbReference type="InterPro" id="IPR003593">
    <property type="entry name" value="AAA+_ATPase"/>
</dbReference>
<evidence type="ECO:0000313" key="14">
    <source>
        <dbReference type="Proteomes" id="UP001362999"/>
    </source>
</evidence>
<dbReference type="InterPro" id="IPR011527">
    <property type="entry name" value="ABC1_TM_dom"/>
</dbReference>
<gene>
    <name evidence="13" type="ORF">R3P38DRAFT_3042807</name>
</gene>
<feature type="domain" description="ABC transmembrane type-1" evidence="12">
    <location>
        <begin position="867"/>
        <end position="1144"/>
    </location>
</feature>
<evidence type="ECO:0000256" key="2">
    <source>
        <dbReference type="ARBA" id="ARBA00009726"/>
    </source>
</evidence>
<evidence type="ECO:0000256" key="6">
    <source>
        <dbReference type="ARBA" id="ARBA00022840"/>
    </source>
</evidence>
<dbReference type="CDD" id="cd03250">
    <property type="entry name" value="ABCC_MRP_domain1"/>
    <property type="match status" value="1"/>
</dbReference>
<name>A0AAW0A970_9AGAR</name>
<evidence type="ECO:0000256" key="4">
    <source>
        <dbReference type="ARBA" id="ARBA00022692"/>
    </source>
</evidence>
<feature type="transmembrane region" description="Helical" evidence="10">
    <location>
        <begin position="390"/>
        <end position="414"/>
    </location>
</feature>
<dbReference type="FunFam" id="1.20.1560.10:FF:000010">
    <property type="entry name" value="Multidrug resistance-associated ABC transporter"/>
    <property type="match status" value="1"/>
</dbReference>
<dbReference type="PANTHER" id="PTHR24223">
    <property type="entry name" value="ATP-BINDING CASSETTE SUB-FAMILY C"/>
    <property type="match status" value="1"/>
</dbReference>
<dbReference type="EMBL" id="JAWWNJ010000079">
    <property type="protein sequence ID" value="KAK7002404.1"/>
    <property type="molecule type" value="Genomic_DNA"/>
</dbReference>
<feature type="transmembrane region" description="Helical" evidence="10">
    <location>
        <begin position="1002"/>
        <end position="1021"/>
    </location>
</feature>
<comment type="subcellular location">
    <subcellularLocation>
        <location evidence="1">Membrane</location>
        <topology evidence="1">Multi-pass membrane protein</topology>
    </subcellularLocation>
</comment>
<feature type="domain" description="ABC transporter" evidence="11">
    <location>
        <begin position="1180"/>
        <end position="1420"/>
    </location>
</feature>
<dbReference type="Proteomes" id="UP001362999">
    <property type="component" value="Unassembled WGS sequence"/>
</dbReference>
<dbReference type="InterPro" id="IPR003439">
    <property type="entry name" value="ABC_transporter-like_ATP-bd"/>
</dbReference>
<feature type="compositionally biased region" description="Basic and acidic residues" evidence="9">
    <location>
        <begin position="520"/>
        <end position="544"/>
    </location>
</feature>
<evidence type="ECO:0000256" key="10">
    <source>
        <dbReference type="SAM" id="Phobius"/>
    </source>
</evidence>
<evidence type="ECO:0000256" key="8">
    <source>
        <dbReference type="ARBA" id="ARBA00023136"/>
    </source>
</evidence>
<protein>
    <submittedName>
        <fullName evidence="13">Oligomycin resistance ATP-dependent permease YOR1</fullName>
    </submittedName>
</protein>
<dbReference type="GO" id="GO:0005524">
    <property type="term" value="F:ATP binding"/>
    <property type="evidence" value="ECO:0007669"/>
    <property type="project" value="UniProtKB-KW"/>
</dbReference>
<keyword evidence="14" id="KW-1185">Reference proteome</keyword>
<dbReference type="GO" id="GO:0140359">
    <property type="term" value="F:ABC-type transporter activity"/>
    <property type="evidence" value="ECO:0007669"/>
    <property type="project" value="InterPro"/>
</dbReference>
<dbReference type="Gene3D" id="1.20.1560.10">
    <property type="entry name" value="ABC transporter type 1, transmembrane domain"/>
    <property type="match status" value="2"/>
</dbReference>
<feature type="transmembrane region" description="Helical" evidence="10">
    <location>
        <begin position="975"/>
        <end position="996"/>
    </location>
</feature>
<dbReference type="SUPFAM" id="SSF52540">
    <property type="entry name" value="P-loop containing nucleoside triphosphate hydrolases"/>
    <property type="match status" value="2"/>
</dbReference>
<keyword evidence="5" id="KW-0547">Nucleotide-binding</keyword>
<dbReference type="Pfam" id="PF00005">
    <property type="entry name" value="ABC_tran"/>
    <property type="match status" value="2"/>
</dbReference>
<dbReference type="PANTHER" id="PTHR24223:SF456">
    <property type="entry name" value="MULTIDRUG RESISTANCE-ASSOCIATED PROTEIN LETHAL(2)03659"/>
    <property type="match status" value="1"/>
</dbReference>
<feature type="region of interest" description="Disordered" evidence="9">
    <location>
        <begin position="82"/>
        <end position="141"/>
    </location>
</feature>
<evidence type="ECO:0000256" key="5">
    <source>
        <dbReference type="ARBA" id="ARBA00022741"/>
    </source>
</evidence>
<dbReference type="InterPro" id="IPR017871">
    <property type="entry name" value="ABC_transporter-like_CS"/>
</dbReference>
<keyword evidence="3" id="KW-0813">Transport</keyword>
<reference evidence="13 14" key="1">
    <citation type="journal article" date="2024" name="J Genomics">
        <title>Draft genome sequencing and assembly of Favolaschia claudopus CIRM-BRFM 2984 isolated from oak limbs.</title>
        <authorList>
            <person name="Navarro D."/>
            <person name="Drula E."/>
            <person name="Chaduli D."/>
            <person name="Cazenave R."/>
            <person name="Ahrendt S."/>
            <person name="Wang J."/>
            <person name="Lipzen A."/>
            <person name="Daum C."/>
            <person name="Barry K."/>
            <person name="Grigoriev I.V."/>
            <person name="Favel A."/>
            <person name="Rosso M.N."/>
            <person name="Martin F."/>
        </authorList>
    </citation>
    <scope>NUCLEOTIDE SEQUENCE [LARGE SCALE GENOMIC DNA]</scope>
    <source>
        <strain evidence="13 14">CIRM-BRFM 2984</strain>
    </source>
</reference>
<dbReference type="InterPro" id="IPR036640">
    <property type="entry name" value="ABC1_TM_sf"/>
</dbReference>
<evidence type="ECO:0000256" key="9">
    <source>
        <dbReference type="SAM" id="MobiDB-lite"/>
    </source>
</evidence>
<comment type="similarity">
    <text evidence="2">Belongs to the ABC transporter superfamily. ABCC family. Conjugate transporter (TC 3.A.1.208) subfamily.</text>
</comment>
<dbReference type="FunFam" id="3.40.50.300:FF:000565">
    <property type="entry name" value="ABC bile acid transporter"/>
    <property type="match status" value="1"/>
</dbReference>
<feature type="transmembrane region" description="Helical" evidence="10">
    <location>
        <begin position="1087"/>
        <end position="1109"/>
    </location>
</feature>
<evidence type="ECO:0000256" key="7">
    <source>
        <dbReference type="ARBA" id="ARBA00022989"/>
    </source>
</evidence>
<comment type="caution">
    <text evidence="13">The sequence shown here is derived from an EMBL/GenBank/DDBJ whole genome shotgun (WGS) entry which is preliminary data.</text>
</comment>
<dbReference type="FunFam" id="1.20.1560.10:FF:000006">
    <property type="entry name" value="ATP-binding cassette, sub-family C (CFTR/MRP), member 9"/>
    <property type="match status" value="1"/>
</dbReference>
<dbReference type="PROSITE" id="PS00211">
    <property type="entry name" value="ABC_TRANSPORTER_1"/>
    <property type="match status" value="2"/>
</dbReference>
<keyword evidence="7 10" id="KW-1133">Transmembrane helix</keyword>
<evidence type="ECO:0000256" key="3">
    <source>
        <dbReference type="ARBA" id="ARBA00022448"/>
    </source>
</evidence>
<organism evidence="13 14">
    <name type="scientific">Favolaschia claudopus</name>
    <dbReference type="NCBI Taxonomy" id="2862362"/>
    <lineage>
        <taxon>Eukaryota</taxon>
        <taxon>Fungi</taxon>
        <taxon>Dikarya</taxon>
        <taxon>Basidiomycota</taxon>
        <taxon>Agaricomycotina</taxon>
        <taxon>Agaricomycetes</taxon>
        <taxon>Agaricomycetidae</taxon>
        <taxon>Agaricales</taxon>
        <taxon>Marasmiineae</taxon>
        <taxon>Mycenaceae</taxon>
        <taxon>Favolaschia</taxon>
    </lineage>
</organism>
<sequence>MWNPLRPPPAPPGLGAGKLIPEQKASILSKLVFGWLNPLLNTGFTRPLESDDLWSLPPARLTDALAEKLQQNFYARCPPEKRPLYMQESGSSPKPAPENESASNLEQIKVNGSGATDNSKDAKSGKPTQEKQKEEKSPYDSSLSQALHTTFLTPFWLSGILLLIAETLRTTTPLVNQLLLNWLVASFVYVRLDDAQRQAFGISQPRGIGYGIGLAFAVFVMQEAASLFQNHSYQIGMRNGLLVRTSIIGSIFRKSLRLSPRSRIEHSVGQITTMISSDAEKFDLLSYLFHYLWIAPIQLILVIGLLIKTIGVSALVGFGLLIVIAPPQSILVKIMFDQRAKGVKITDARVRLITEVLQGIRLIKFYGWESFYVDRIQEMRMRELSTIRKAAWATAALIAMFTVMPTLAMILSLITYKLTGHDLNIAKIFTAVQLYSIARVPLILLPVVFSLLAPTMVAVRRVTTFLTADELASPYTIDENHALAVDVDGDYTWEDVEAIERERTDDDDDQELDDTRKMLKAKEKQAKEKAEKERKKREAKEAKERKKKNKGGMGAGELDEKDDGLPVAMDDAKEDTGSKKSREEPFALKGLKLNIRRGAFVGIIGRVGSGKSSVLQALIGEMRKTRGETIFGGQVGYVPQVPWIRNETVKNNIFFGKAADEHRLQEVIDTCSLQYDIDMLPYGVETEIGEKGVNLSGGQKARISLARAAYSSADIVLLDDPLSAVDAHVGKAIVENCLINGPLAKKTRVLVTHALHVLHRMDYIYVMDAGEIKEHGTYEELMQSGDLFPRLIDEYGNEKTDSKTSGSKAAVTQASRGAVGDVSKLQMADEQKLAAVLMQVEERNTGAVTWETYRRYFVYAGTIFWAFIIGAILISDQGSNVLSSIFLGWWTSDKFPNLTQGQYMGIYAGISGLTAIFSFAMSLSFTLVGLIASLGLFKAALGRVLKAPMSFFDTTPMGRIISRLSKDQDTLDGELPMTAMQFCMSFFSVVGTVVLVFYVFPYLGILFVPLTFLYLVASVFYRRTSVETKRMDSLLRSALYASYSETLTGLATIRAYGQQDRAVKDADHGLNMENRAKYMTNSIARWLGVRLDLFGNILVLGIALFAAGFRHSVDPSKIGVVLSYTLGVTAVLTEMVNQLAQIEQSMNAVERVQHYTDLPSEAAAVTNGDPPASWPDKGEVRFTNVEMRYRENLPLVLQGVDFHVRPGEKIGIVGRTGAGKSSLLQALFRIVELTAGKIEIDGYDISAIGLDALRRSIALVPQDNVLFLGTLRQNIDPHKTKTDAELITLLQRAWLLPHDGISDPVAEAKFSLDASVSDEGANFSAGEKQLLALCRALVRDSSVIVLDEATSNVDVATDAKVQRTIRTEFKDSTLLCIAHRLNTIIYYDRILVMDAGKVAEFDTVMNLFNKADSIFRSLCDQASLSREDILRIRAENTDAVPSVVT</sequence>
<dbReference type="PROSITE" id="PS50929">
    <property type="entry name" value="ABC_TM1F"/>
    <property type="match status" value="2"/>
</dbReference>
<feature type="region of interest" description="Disordered" evidence="9">
    <location>
        <begin position="520"/>
        <end position="581"/>
    </location>
</feature>
<feature type="compositionally biased region" description="Basic and acidic residues" evidence="9">
    <location>
        <begin position="570"/>
        <end position="581"/>
    </location>
</feature>
<evidence type="ECO:0000259" key="12">
    <source>
        <dbReference type="PROSITE" id="PS50929"/>
    </source>
</evidence>
<feature type="domain" description="ABC transmembrane type-1" evidence="12">
    <location>
        <begin position="156"/>
        <end position="453"/>
    </location>
</feature>
<dbReference type="InterPro" id="IPR050173">
    <property type="entry name" value="ABC_transporter_C-like"/>
</dbReference>
<dbReference type="InterPro" id="IPR027417">
    <property type="entry name" value="P-loop_NTPase"/>
</dbReference>
<dbReference type="CDD" id="cd18597">
    <property type="entry name" value="ABC_6TM_YOR1_D1_like"/>
    <property type="match status" value="1"/>
</dbReference>
<dbReference type="CDD" id="cd18606">
    <property type="entry name" value="ABC_6TM_YOR1_D2_like"/>
    <property type="match status" value="1"/>
</dbReference>
<feature type="domain" description="ABC transporter" evidence="11">
    <location>
        <begin position="567"/>
        <end position="794"/>
    </location>
</feature>
<proteinExistence type="inferred from homology"/>
<evidence type="ECO:0000256" key="1">
    <source>
        <dbReference type="ARBA" id="ARBA00004141"/>
    </source>
</evidence>
<dbReference type="Pfam" id="PF00664">
    <property type="entry name" value="ABC_membrane"/>
    <property type="match status" value="2"/>
</dbReference>
<feature type="transmembrane region" description="Helical" evidence="10">
    <location>
        <begin position="207"/>
        <end position="228"/>
    </location>
</feature>
<dbReference type="CDD" id="cd03244">
    <property type="entry name" value="ABCC_MRP_domain2"/>
    <property type="match status" value="1"/>
</dbReference>
<dbReference type="GO" id="GO:0016887">
    <property type="term" value="F:ATP hydrolysis activity"/>
    <property type="evidence" value="ECO:0007669"/>
    <property type="project" value="InterPro"/>
</dbReference>
<dbReference type="SMART" id="SM00382">
    <property type="entry name" value="AAA"/>
    <property type="match status" value="2"/>
</dbReference>
<dbReference type="Gene3D" id="3.40.50.300">
    <property type="entry name" value="P-loop containing nucleotide triphosphate hydrolases"/>
    <property type="match status" value="2"/>
</dbReference>
<feature type="compositionally biased region" description="Basic and acidic residues" evidence="9">
    <location>
        <begin position="118"/>
        <end position="138"/>
    </location>
</feature>
<feature type="transmembrane region" description="Helical" evidence="10">
    <location>
        <begin position="904"/>
        <end position="937"/>
    </location>
</feature>
<dbReference type="SUPFAM" id="SSF90123">
    <property type="entry name" value="ABC transporter transmembrane region"/>
    <property type="match status" value="2"/>
</dbReference>
<evidence type="ECO:0000313" key="13">
    <source>
        <dbReference type="EMBL" id="KAK7002404.1"/>
    </source>
</evidence>
<dbReference type="PROSITE" id="PS50893">
    <property type="entry name" value="ABC_TRANSPORTER_2"/>
    <property type="match status" value="2"/>
</dbReference>
<keyword evidence="6" id="KW-0067">ATP-binding</keyword>
<evidence type="ECO:0000259" key="11">
    <source>
        <dbReference type="PROSITE" id="PS50893"/>
    </source>
</evidence>
<keyword evidence="4 10" id="KW-0812">Transmembrane</keyword>
<feature type="transmembrane region" description="Helical" evidence="10">
    <location>
        <begin position="856"/>
        <end position="874"/>
    </location>
</feature>
<dbReference type="GO" id="GO:0016020">
    <property type="term" value="C:membrane"/>
    <property type="evidence" value="ECO:0007669"/>
    <property type="project" value="UniProtKB-SubCell"/>
</dbReference>
<feature type="transmembrane region" description="Helical" evidence="10">
    <location>
        <begin position="284"/>
        <end position="307"/>
    </location>
</feature>
<accession>A0AAW0A970</accession>
<dbReference type="FunFam" id="3.40.50.300:FF:000997">
    <property type="entry name" value="Multidrug resistance-associated protein 1"/>
    <property type="match status" value="1"/>
</dbReference>
<feature type="transmembrane region" description="Helical" evidence="10">
    <location>
        <begin position="313"/>
        <end position="336"/>
    </location>
</feature>
<keyword evidence="8 10" id="KW-0472">Membrane</keyword>
<feature type="transmembrane region" description="Helical" evidence="10">
    <location>
        <begin position="434"/>
        <end position="453"/>
    </location>
</feature>